<sequence>MFTCPEVNIYMSGAAVQLQAAKGWMDRTQRGGDGICGGEPNAKISRGGPERRPKENADLLRDPVGPPAGPHWEPTWTALGELTHDWERQNEITFCITSLRRPKLARCPGCHVPTKSVLLMPRD</sequence>
<dbReference type="Proteomes" id="UP000314294">
    <property type="component" value="Unassembled WGS sequence"/>
</dbReference>
<gene>
    <name evidence="2" type="ORF">EYF80_002981</name>
</gene>
<name>A0A4Z2JAW1_9TELE</name>
<organism evidence="2 3">
    <name type="scientific">Liparis tanakae</name>
    <name type="common">Tanaka's snailfish</name>
    <dbReference type="NCBI Taxonomy" id="230148"/>
    <lineage>
        <taxon>Eukaryota</taxon>
        <taxon>Metazoa</taxon>
        <taxon>Chordata</taxon>
        <taxon>Craniata</taxon>
        <taxon>Vertebrata</taxon>
        <taxon>Euteleostomi</taxon>
        <taxon>Actinopterygii</taxon>
        <taxon>Neopterygii</taxon>
        <taxon>Teleostei</taxon>
        <taxon>Neoteleostei</taxon>
        <taxon>Acanthomorphata</taxon>
        <taxon>Eupercaria</taxon>
        <taxon>Perciformes</taxon>
        <taxon>Cottioidei</taxon>
        <taxon>Cottales</taxon>
        <taxon>Liparidae</taxon>
        <taxon>Liparis</taxon>
    </lineage>
</organism>
<comment type="caution">
    <text evidence="2">The sequence shown here is derived from an EMBL/GenBank/DDBJ whole genome shotgun (WGS) entry which is preliminary data.</text>
</comment>
<accession>A0A4Z2JAW1</accession>
<reference evidence="2 3" key="1">
    <citation type="submission" date="2019-03" db="EMBL/GenBank/DDBJ databases">
        <title>First draft genome of Liparis tanakae, snailfish: a comprehensive survey of snailfish specific genes.</title>
        <authorList>
            <person name="Kim W."/>
            <person name="Song I."/>
            <person name="Jeong J.-H."/>
            <person name="Kim D."/>
            <person name="Kim S."/>
            <person name="Ryu S."/>
            <person name="Song J.Y."/>
            <person name="Lee S.K."/>
        </authorList>
    </citation>
    <scope>NUCLEOTIDE SEQUENCE [LARGE SCALE GENOMIC DNA]</scope>
    <source>
        <tissue evidence="2">Muscle</tissue>
    </source>
</reference>
<dbReference type="AlphaFoldDB" id="A0A4Z2JAW1"/>
<evidence type="ECO:0000313" key="2">
    <source>
        <dbReference type="EMBL" id="TNN86798.1"/>
    </source>
</evidence>
<dbReference type="EMBL" id="SRLO01000013">
    <property type="protein sequence ID" value="TNN86798.1"/>
    <property type="molecule type" value="Genomic_DNA"/>
</dbReference>
<proteinExistence type="predicted"/>
<feature type="compositionally biased region" description="Basic and acidic residues" evidence="1">
    <location>
        <begin position="48"/>
        <end position="61"/>
    </location>
</feature>
<evidence type="ECO:0000256" key="1">
    <source>
        <dbReference type="SAM" id="MobiDB-lite"/>
    </source>
</evidence>
<feature type="region of interest" description="Disordered" evidence="1">
    <location>
        <begin position="30"/>
        <end position="71"/>
    </location>
</feature>
<keyword evidence="3" id="KW-1185">Reference proteome</keyword>
<evidence type="ECO:0000313" key="3">
    <source>
        <dbReference type="Proteomes" id="UP000314294"/>
    </source>
</evidence>
<protein>
    <submittedName>
        <fullName evidence="2">Uncharacterized protein</fullName>
    </submittedName>
</protein>